<keyword evidence="1" id="KW-0143">Chaperone</keyword>
<dbReference type="CDD" id="cd10719">
    <property type="entry name" value="DnaJ_zf"/>
    <property type="match status" value="1"/>
</dbReference>
<evidence type="ECO:0000259" key="5">
    <source>
        <dbReference type="PROSITE" id="PS51188"/>
    </source>
</evidence>
<feature type="domain" description="CR-type" evidence="5">
    <location>
        <begin position="161"/>
        <end position="245"/>
    </location>
</feature>
<keyword evidence="3" id="KW-0862">Zinc</keyword>
<dbReference type="Gene3D" id="2.10.230.10">
    <property type="entry name" value="Heat shock protein DnaJ, cysteine-rich domain"/>
    <property type="match status" value="1"/>
</dbReference>
<dbReference type="RefSeq" id="XP_057398288.1">
    <property type="nucleotide sequence ID" value="XM_057542305.1"/>
</dbReference>
<evidence type="ECO:0000256" key="2">
    <source>
        <dbReference type="ARBA" id="ARBA00023289"/>
    </source>
</evidence>
<dbReference type="InterPro" id="IPR036410">
    <property type="entry name" value="HSP_DnaJ_Cys-rich_dom_sf"/>
</dbReference>
<feature type="compositionally biased region" description="Low complexity" evidence="4">
    <location>
        <begin position="105"/>
        <end position="118"/>
    </location>
</feature>
<dbReference type="SUPFAM" id="SSF57938">
    <property type="entry name" value="DnaJ/Hsp40 cysteine-rich domain"/>
    <property type="match status" value="1"/>
</dbReference>
<dbReference type="Gene3D" id="2.60.260.20">
    <property type="entry name" value="Urease metallochaperone UreE, N-terminal domain"/>
    <property type="match status" value="2"/>
</dbReference>
<dbReference type="Pfam" id="PF00684">
    <property type="entry name" value="DnaJ_CXXCXGXG"/>
    <property type="match status" value="1"/>
</dbReference>
<sequence>MPRGAPAASGNGLGKCDPSTVEGPYPLQTPQKRNNPRHASGRIPDMTKQRAATPPGRGRVGTAGSSPPSRVPADAALQATPSSSQPDPRTHAREKGRPRGGGAAVGRRPPLRSRLPSPATWPGAAVRTGVPGTQTAGRRNRRPGKNVVHQLSVTLEDLYNGVTKKLALEKNVICEKCEGVGGKKGSVEKCPVCKGRGMQIHIQQIGPGMVQQIQTVCIECKGQGERINPKDRCESCSGAKVIREKKSIEVHVEKGMKDGQKILFHGEGDQEPELEPGDVIIVLDQKDHSVFQRRGHDLIMKMKIQLSEALCGFKKMIKTLDDRVLIITSKSGEVVKHGDLKCVPNEGMPIYKAPLEKGTLIIQFLVTFPEKHWLSQDKLPQLEALLPPRQKVRITDDMDQVELKEFSPNEQNWRQHREAYEEDDDGPRAGVQCQTA</sequence>
<keyword evidence="3" id="KW-0479">Metal-binding</keyword>
<reference evidence="7" key="1">
    <citation type="submission" date="2025-08" db="UniProtKB">
        <authorList>
            <consortium name="RefSeq"/>
        </authorList>
    </citation>
    <scope>IDENTIFICATION</scope>
</reference>
<proteinExistence type="predicted"/>
<dbReference type="CDD" id="cd10747">
    <property type="entry name" value="DnaJ_C"/>
    <property type="match status" value="1"/>
</dbReference>
<dbReference type="PANTHER" id="PTHR43888">
    <property type="entry name" value="DNAJ-LIKE-2, ISOFORM A-RELATED"/>
    <property type="match status" value="1"/>
</dbReference>
<protein>
    <submittedName>
        <fullName evidence="7">DnaJ homolog subfamily A member 4 isoform X1</fullName>
    </submittedName>
</protein>
<dbReference type="PROSITE" id="PS51188">
    <property type="entry name" value="ZF_CR"/>
    <property type="match status" value="1"/>
</dbReference>
<dbReference type="InterPro" id="IPR044713">
    <property type="entry name" value="DNJA1/2-like"/>
</dbReference>
<dbReference type="InterPro" id="IPR002939">
    <property type="entry name" value="DnaJ_C"/>
</dbReference>
<evidence type="ECO:0000313" key="7">
    <source>
        <dbReference type="RefSeq" id="XP_057398288.1"/>
    </source>
</evidence>
<dbReference type="InterPro" id="IPR008971">
    <property type="entry name" value="HSP40/DnaJ_pept-bd"/>
</dbReference>
<evidence type="ECO:0000256" key="3">
    <source>
        <dbReference type="PROSITE-ProRule" id="PRU00546"/>
    </source>
</evidence>
<feature type="region of interest" description="Disordered" evidence="4">
    <location>
        <begin position="397"/>
        <end position="436"/>
    </location>
</feature>
<evidence type="ECO:0000313" key="6">
    <source>
        <dbReference type="Proteomes" id="UP001652580"/>
    </source>
</evidence>
<dbReference type="Proteomes" id="UP001652580">
    <property type="component" value="Chromosome 3"/>
</dbReference>
<keyword evidence="3" id="KW-0863">Zinc-finger</keyword>
<keyword evidence="2" id="KW-0636">Prenylation</keyword>
<evidence type="ECO:0000256" key="1">
    <source>
        <dbReference type="ARBA" id="ARBA00023186"/>
    </source>
</evidence>
<accession>A0ABM3T847</accession>
<feature type="zinc finger region" description="CR-type" evidence="3">
    <location>
        <begin position="161"/>
        <end position="245"/>
    </location>
</feature>
<feature type="region of interest" description="Disordered" evidence="4">
    <location>
        <begin position="1"/>
        <end position="144"/>
    </location>
</feature>
<dbReference type="InterPro" id="IPR001305">
    <property type="entry name" value="HSP_DnaJ_Cys-rich_dom"/>
</dbReference>
<name>A0ABM3T847_BALAC</name>
<dbReference type="SUPFAM" id="SSF49493">
    <property type="entry name" value="HSP40/DnaJ peptide-binding domain"/>
    <property type="match status" value="2"/>
</dbReference>
<feature type="compositionally biased region" description="Basic and acidic residues" evidence="4">
    <location>
        <begin position="397"/>
        <end position="419"/>
    </location>
</feature>
<keyword evidence="2" id="KW-0449">Lipoprotein</keyword>
<evidence type="ECO:0000256" key="4">
    <source>
        <dbReference type="SAM" id="MobiDB-lite"/>
    </source>
</evidence>
<feature type="compositionally biased region" description="Basic and acidic residues" evidence="4">
    <location>
        <begin position="88"/>
        <end position="97"/>
    </location>
</feature>
<keyword evidence="6" id="KW-1185">Reference proteome</keyword>
<dbReference type="GeneID" id="103017614"/>
<organism evidence="6 7">
    <name type="scientific">Balaenoptera acutorostrata</name>
    <name type="common">Common minke whale</name>
    <name type="synonym">Balaena rostrata</name>
    <dbReference type="NCBI Taxonomy" id="9767"/>
    <lineage>
        <taxon>Eukaryota</taxon>
        <taxon>Metazoa</taxon>
        <taxon>Chordata</taxon>
        <taxon>Craniata</taxon>
        <taxon>Vertebrata</taxon>
        <taxon>Euteleostomi</taxon>
        <taxon>Mammalia</taxon>
        <taxon>Eutheria</taxon>
        <taxon>Laurasiatheria</taxon>
        <taxon>Artiodactyla</taxon>
        <taxon>Whippomorpha</taxon>
        <taxon>Cetacea</taxon>
        <taxon>Mysticeti</taxon>
        <taxon>Balaenopteridae</taxon>
        <taxon>Balaenoptera</taxon>
    </lineage>
</organism>
<dbReference type="Pfam" id="PF01556">
    <property type="entry name" value="DnaJ_C"/>
    <property type="match status" value="1"/>
</dbReference>
<gene>
    <name evidence="7" type="primary">DNAJA4</name>
</gene>